<dbReference type="AlphaFoldDB" id="A0A930VRB4"/>
<organism evidence="1 2">
    <name type="scientific">Nocardioides agariphilus</name>
    <dbReference type="NCBI Taxonomy" id="433664"/>
    <lineage>
        <taxon>Bacteria</taxon>
        <taxon>Bacillati</taxon>
        <taxon>Actinomycetota</taxon>
        <taxon>Actinomycetes</taxon>
        <taxon>Propionibacteriales</taxon>
        <taxon>Nocardioidaceae</taxon>
        <taxon>Nocardioides</taxon>
    </lineage>
</organism>
<protein>
    <submittedName>
        <fullName evidence="1">Uncharacterized protein</fullName>
    </submittedName>
</protein>
<proteinExistence type="predicted"/>
<dbReference type="Proteomes" id="UP000660668">
    <property type="component" value="Unassembled WGS sequence"/>
</dbReference>
<dbReference type="EMBL" id="JADKPO010000027">
    <property type="protein sequence ID" value="MBF4769553.1"/>
    <property type="molecule type" value="Genomic_DNA"/>
</dbReference>
<evidence type="ECO:0000313" key="1">
    <source>
        <dbReference type="EMBL" id="MBF4769553.1"/>
    </source>
</evidence>
<name>A0A930VRB4_9ACTN</name>
<evidence type="ECO:0000313" key="2">
    <source>
        <dbReference type="Proteomes" id="UP000660668"/>
    </source>
</evidence>
<keyword evidence="2" id="KW-1185">Reference proteome</keyword>
<gene>
    <name evidence="1" type="ORF">ISU10_17430</name>
</gene>
<dbReference type="RefSeq" id="WP_194697699.1">
    <property type="nucleotide sequence ID" value="NZ_JADKPO010000027.1"/>
</dbReference>
<sequence>MEIEPVGWVVQRHLIDPRLDELDVHVPSFEFGRSPIRAIRLPSDLLVLDTRSLEDVALQAMTLLASGEVTSAG</sequence>
<accession>A0A930VRB4</accession>
<comment type="caution">
    <text evidence="1">The sequence shown here is derived from an EMBL/GenBank/DDBJ whole genome shotgun (WGS) entry which is preliminary data.</text>
</comment>
<reference evidence="1" key="1">
    <citation type="submission" date="2020-11" db="EMBL/GenBank/DDBJ databases">
        <title>Nocardioides cynanchi sp. nov., isolated from soil of rhizosphere of Cynanchum wilfordii.</title>
        <authorList>
            <person name="Lee J.-S."/>
            <person name="Suh M.K."/>
            <person name="Kim J.-S."/>
        </authorList>
    </citation>
    <scope>NUCLEOTIDE SEQUENCE</scope>
    <source>
        <strain evidence="1">KCTC 19276</strain>
    </source>
</reference>